<dbReference type="Pfam" id="PF00501">
    <property type="entry name" value="AMP-binding"/>
    <property type="match status" value="1"/>
</dbReference>
<dbReference type="Gene3D" id="3.40.50.12780">
    <property type="entry name" value="N-terminal domain of ligase-like"/>
    <property type="match status" value="1"/>
</dbReference>
<dbReference type="PROSITE" id="PS00455">
    <property type="entry name" value="AMP_BINDING"/>
    <property type="match status" value="1"/>
</dbReference>
<comment type="caution">
    <text evidence="2">The sequence shown here is derived from an EMBL/GenBank/DDBJ whole genome shotgun (WGS) entry which is preliminary data.</text>
</comment>
<dbReference type="SUPFAM" id="SSF56801">
    <property type="entry name" value="Acetyl-CoA synthetase-like"/>
    <property type="match status" value="1"/>
</dbReference>
<proteinExistence type="predicted"/>
<dbReference type="CDD" id="cd05921">
    <property type="entry name" value="FCS"/>
    <property type="match status" value="1"/>
</dbReference>
<evidence type="ECO:0000259" key="1">
    <source>
        <dbReference type="Pfam" id="PF00501"/>
    </source>
</evidence>
<evidence type="ECO:0000313" key="2">
    <source>
        <dbReference type="EMBL" id="MVA98578.1"/>
    </source>
</evidence>
<accession>A0A844QKK4</accession>
<dbReference type="PANTHER" id="PTHR24096">
    <property type="entry name" value="LONG-CHAIN-FATTY-ACID--COA LIGASE"/>
    <property type="match status" value="1"/>
</dbReference>
<organism evidence="2 3">
    <name type="scientific">Nitratireductor arenosus</name>
    <dbReference type="NCBI Taxonomy" id="2682096"/>
    <lineage>
        <taxon>Bacteria</taxon>
        <taxon>Pseudomonadati</taxon>
        <taxon>Pseudomonadota</taxon>
        <taxon>Alphaproteobacteria</taxon>
        <taxon>Hyphomicrobiales</taxon>
        <taxon>Phyllobacteriaceae</taxon>
        <taxon>Nitratireductor</taxon>
    </lineage>
</organism>
<gene>
    <name evidence="2" type="ORF">GN330_15125</name>
</gene>
<dbReference type="GO" id="GO:0016405">
    <property type="term" value="F:CoA-ligase activity"/>
    <property type="evidence" value="ECO:0007669"/>
    <property type="project" value="TreeGrafter"/>
</dbReference>
<dbReference type="InterPro" id="IPR000873">
    <property type="entry name" value="AMP-dep_synth/lig_dom"/>
</dbReference>
<name>A0A844QKK4_9HYPH</name>
<evidence type="ECO:0000313" key="3">
    <source>
        <dbReference type="Proteomes" id="UP000463224"/>
    </source>
</evidence>
<dbReference type="Proteomes" id="UP000463224">
    <property type="component" value="Unassembled WGS sequence"/>
</dbReference>
<dbReference type="PANTHER" id="PTHR24096:SF420">
    <property type="entry name" value="LONG-CHAIN-FATTY-ACID--COA LIGASE-RELATED"/>
    <property type="match status" value="1"/>
</dbReference>
<keyword evidence="3" id="KW-1185">Reference proteome</keyword>
<dbReference type="InterPro" id="IPR020845">
    <property type="entry name" value="AMP-binding_CS"/>
</dbReference>
<reference evidence="2 3" key="1">
    <citation type="submission" date="2019-12" db="EMBL/GenBank/DDBJ databases">
        <title>Nitratireductor arenosus sp. nov., Isolated from sea sand, Jeju island, South Korea.</title>
        <authorList>
            <person name="Kim W."/>
        </authorList>
    </citation>
    <scope>NUCLEOTIDE SEQUENCE [LARGE SCALE GENOMIC DNA]</scope>
    <source>
        <strain evidence="2 3">CAU 1489</strain>
    </source>
</reference>
<dbReference type="AlphaFoldDB" id="A0A844QKK4"/>
<feature type="domain" description="AMP-dependent synthetase/ligase" evidence="1">
    <location>
        <begin position="51"/>
        <end position="431"/>
    </location>
</feature>
<dbReference type="InterPro" id="IPR042099">
    <property type="entry name" value="ANL_N_sf"/>
</dbReference>
<dbReference type="EMBL" id="WPHG01000003">
    <property type="protein sequence ID" value="MVA98578.1"/>
    <property type="molecule type" value="Genomic_DNA"/>
</dbReference>
<protein>
    <submittedName>
        <fullName evidence="2">AMP-binding protein</fullName>
    </submittedName>
</protein>
<sequence length="618" mass="66487">MVATARSSGPMSALFAEPRVHMTRRDDGSMILSSPVALPKPARCVGAWLVRWARDVPERIFLAERGDSSAAWRTIGYGETLNRARAIAAFLLKRGLSPERPVAILSDNAIDHALLALGAMHAGIPVATVSPAYSLMSQDHGKLRAMIDLVRPGLVYVSDETLFSAALAAIADHHDGLVVTSRCAEAGAATDFDTLLAESDDAAVGAAFAAVGPDTTARYLFTSGSTGAPKAVINTHRMLTSSQEAKALTWPFLASEPPVIVDWLPWSHTFGANHNFNLVLRNGGTLYIDAGKPAPHLFHHTVANLKDVGPDICFNVPRGFDMLIGALREDADLRRRFFTRTKVIFYAGAALPQNLWAALETMARETTGAPVPMVSSWGSTETAPLATDCHFQAERSGNIGIPVPGTELKLVPAGDKLEIRVRGPNVTPGYLKNDELTRAAFDEEGFYRIGDAVRLADPDRPERGLFFDGRVAEDFKLMSGTWVSVGDLRVQGIAALDPVAQDIVVTGHDREEVGFLVFPNIAACRKLAGLGDDAPLGAVLDHQQVRARVRDGLVKLKTLGGGSSRHATRARLLEAMPAVDAGEITDKGYINQRAVLARRANEVERLHGDEPADFIGLE</sequence>